<evidence type="ECO:0000256" key="2">
    <source>
        <dbReference type="ARBA" id="ARBA00022692"/>
    </source>
</evidence>
<reference evidence="7 8" key="1">
    <citation type="journal article" date="2019" name="Microbiol. Resour. Announc.">
        <title>Complete Genome Sequence of Halomonas sulfidaeris Strain Esulfide1 Isolated from a Metal Sulfide Rock at a Depth of 2,200 Meters, Obtained Using Nanopore Sequencing.</title>
        <authorList>
            <person name="Saito M."/>
            <person name="Nishigata A."/>
            <person name="Galipon J."/>
            <person name="Arakawa K."/>
        </authorList>
    </citation>
    <scope>NUCLEOTIDE SEQUENCE [LARGE SCALE GENOMIC DNA]</scope>
    <source>
        <strain evidence="7 8">ATCC BAA-803</strain>
    </source>
</reference>
<dbReference type="InterPro" id="IPR004837">
    <property type="entry name" value="NaCa_Exmemb"/>
</dbReference>
<dbReference type="GO" id="GO:0055085">
    <property type="term" value="P:transmembrane transport"/>
    <property type="evidence" value="ECO:0007669"/>
    <property type="project" value="InterPro"/>
</dbReference>
<keyword evidence="3 5" id="KW-1133">Transmembrane helix</keyword>
<organism evidence="7 8">
    <name type="scientific">Vreelandella sulfidaeris</name>
    <dbReference type="NCBI Taxonomy" id="115553"/>
    <lineage>
        <taxon>Bacteria</taxon>
        <taxon>Pseudomonadati</taxon>
        <taxon>Pseudomonadota</taxon>
        <taxon>Gammaproteobacteria</taxon>
        <taxon>Oceanospirillales</taxon>
        <taxon>Halomonadaceae</taxon>
        <taxon>Vreelandella</taxon>
    </lineage>
</organism>
<feature type="transmembrane region" description="Helical" evidence="5">
    <location>
        <begin position="35"/>
        <end position="54"/>
    </location>
</feature>
<gene>
    <name evidence="7" type="ORF">HSBAA_35830</name>
</gene>
<protein>
    <recommendedName>
        <fullName evidence="6">Sodium/calcium exchanger membrane region domain-containing protein</fullName>
    </recommendedName>
</protein>
<evidence type="ECO:0000313" key="8">
    <source>
        <dbReference type="Proteomes" id="UP000320231"/>
    </source>
</evidence>
<evidence type="ECO:0000256" key="5">
    <source>
        <dbReference type="SAM" id="Phobius"/>
    </source>
</evidence>
<dbReference type="Pfam" id="PF01699">
    <property type="entry name" value="Na_Ca_ex"/>
    <property type="match status" value="1"/>
</dbReference>
<name>A0A455U9N4_9GAMM</name>
<feature type="transmembrane region" description="Helical" evidence="5">
    <location>
        <begin position="6"/>
        <end position="23"/>
    </location>
</feature>
<dbReference type="Proteomes" id="UP000320231">
    <property type="component" value="Chromosome"/>
</dbReference>
<sequence length="55" mass="6367">MRDWSVMTGMTLLMILFAFSWRGRPRRINRLEGGILLALFIAYTGYMVSVVVLSR</sequence>
<dbReference type="KEGG" id="hsr:HSBAA_35830"/>
<evidence type="ECO:0000313" key="7">
    <source>
        <dbReference type="EMBL" id="BBI62277.1"/>
    </source>
</evidence>
<evidence type="ECO:0000256" key="3">
    <source>
        <dbReference type="ARBA" id="ARBA00022989"/>
    </source>
</evidence>
<dbReference type="GO" id="GO:0016020">
    <property type="term" value="C:membrane"/>
    <property type="evidence" value="ECO:0007669"/>
    <property type="project" value="UniProtKB-SubCell"/>
</dbReference>
<dbReference type="AlphaFoldDB" id="A0A455U9N4"/>
<keyword evidence="4 5" id="KW-0472">Membrane</keyword>
<dbReference type="EMBL" id="AP019514">
    <property type="protein sequence ID" value="BBI62277.1"/>
    <property type="molecule type" value="Genomic_DNA"/>
</dbReference>
<evidence type="ECO:0000259" key="6">
    <source>
        <dbReference type="Pfam" id="PF01699"/>
    </source>
</evidence>
<comment type="subcellular location">
    <subcellularLocation>
        <location evidence="1">Membrane</location>
        <topology evidence="1">Multi-pass membrane protein</topology>
    </subcellularLocation>
</comment>
<proteinExistence type="predicted"/>
<evidence type="ECO:0000256" key="1">
    <source>
        <dbReference type="ARBA" id="ARBA00004141"/>
    </source>
</evidence>
<accession>A0A455U9N4</accession>
<keyword evidence="2 5" id="KW-0812">Transmembrane</keyword>
<evidence type="ECO:0000256" key="4">
    <source>
        <dbReference type="ARBA" id="ARBA00023136"/>
    </source>
</evidence>
<feature type="domain" description="Sodium/calcium exchanger membrane region" evidence="6">
    <location>
        <begin position="2"/>
        <end position="47"/>
    </location>
</feature>